<gene>
    <name evidence="13" type="ORF">HNP49_002786</name>
</gene>
<keyword evidence="7 9" id="KW-1133">Transmembrane helix</keyword>
<dbReference type="GO" id="GO:0005886">
    <property type="term" value="C:plasma membrane"/>
    <property type="evidence" value="ECO:0007669"/>
    <property type="project" value="UniProtKB-SubCell"/>
</dbReference>
<evidence type="ECO:0000256" key="9">
    <source>
        <dbReference type="RuleBase" id="RU365093"/>
    </source>
</evidence>
<dbReference type="InterPro" id="IPR058781">
    <property type="entry name" value="HH_AprE-like"/>
</dbReference>
<evidence type="ECO:0000313" key="14">
    <source>
        <dbReference type="Proteomes" id="UP000557193"/>
    </source>
</evidence>
<comment type="similarity">
    <text evidence="2 9">Belongs to the membrane fusion protein (MFP) (TC 8.A.1) family.</text>
</comment>
<keyword evidence="13" id="KW-0645">Protease</keyword>
<organism evidence="13 14">
    <name type="scientific">Pseudomonas fluvialis</name>
    <dbReference type="NCBI Taxonomy" id="1793966"/>
    <lineage>
        <taxon>Bacteria</taxon>
        <taxon>Pseudomonadati</taxon>
        <taxon>Pseudomonadota</taxon>
        <taxon>Gammaproteobacteria</taxon>
        <taxon>Pseudomonadales</taxon>
        <taxon>Pseudomonadaceae</taxon>
        <taxon>Pseudomonas</taxon>
    </lineage>
</organism>
<dbReference type="Pfam" id="PF25994">
    <property type="entry name" value="HH_AprE"/>
    <property type="match status" value="1"/>
</dbReference>
<dbReference type="Pfam" id="PF26002">
    <property type="entry name" value="Beta-barrel_AprE"/>
    <property type="match status" value="1"/>
</dbReference>
<sequence>MTNMMATPSEPPLPPAVRDAAATARQGLWIIAIGLGGFLLWASLAPLAQGVAGNGTVTVAGERKTVQSLTGGSIQQILVREGESVRREQLLVQLNTVQAQAQLDVAMSQWLSSRSVEARLSAERLGLQSIHWPEELLKRQQDPRAKSDMELQNNLFETRRAELESRLQIAHSSTESLKEQLTSYQQIKAHLETQLDYQRKELEGLRALAAEGYVPRNRLFEAERNSAQLSAQLTAGIADIGKTRQAINESKLQELQLRQAFRAEAESQLTSVSAEADSLAERIKALEFELSNAAIRASVDGQVIGLTVHTIGGVISAGHRLMDIVPGGSTWIIKAKFEPMVADRLKPGLPVDLRFSSLTSATLPVVRGEVLTVSGDQLLDEQTKMPYFSVEVSVGTEAVNELLHHGLDVKPGMQAEVMVQTGERTFMNFLLKPLLSRLRGAMTEE</sequence>
<evidence type="ECO:0000256" key="1">
    <source>
        <dbReference type="ARBA" id="ARBA00004377"/>
    </source>
</evidence>
<keyword evidence="4 9" id="KW-1003">Cell membrane</keyword>
<keyword evidence="3 9" id="KW-0813">Transport</keyword>
<feature type="coiled-coil region" evidence="10">
    <location>
        <begin position="146"/>
        <end position="194"/>
    </location>
</feature>
<evidence type="ECO:0000256" key="5">
    <source>
        <dbReference type="ARBA" id="ARBA00022519"/>
    </source>
</evidence>
<dbReference type="InterPro" id="IPR058982">
    <property type="entry name" value="Beta-barrel_AprE"/>
</dbReference>
<keyword evidence="10" id="KW-0175">Coiled coil</keyword>
<reference evidence="13 14" key="1">
    <citation type="submission" date="2020-08" db="EMBL/GenBank/DDBJ databases">
        <title>Functional genomics of gut bacteria from endangered species of beetles.</title>
        <authorList>
            <person name="Carlos-Shanley C."/>
        </authorList>
    </citation>
    <scope>NUCLEOTIDE SEQUENCE [LARGE SCALE GENOMIC DNA]</scope>
    <source>
        <strain evidence="13 14">S00202</strain>
    </source>
</reference>
<evidence type="ECO:0000256" key="3">
    <source>
        <dbReference type="ARBA" id="ARBA00022448"/>
    </source>
</evidence>
<dbReference type="Gene3D" id="2.40.50.100">
    <property type="match status" value="1"/>
</dbReference>
<dbReference type="Gene3D" id="1.10.287.470">
    <property type="entry name" value="Helix hairpin bin"/>
    <property type="match status" value="1"/>
</dbReference>
<comment type="subcellular location">
    <subcellularLocation>
        <location evidence="1 9">Cell inner membrane</location>
        <topology evidence="1 9">Single-pass membrane protein</topology>
    </subcellularLocation>
</comment>
<evidence type="ECO:0000256" key="2">
    <source>
        <dbReference type="ARBA" id="ARBA00009477"/>
    </source>
</evidence>
<dbReference type="InterPro" id="IPR050739">
    <property type="entry name" value="MFP"/>
</dbReference>
<evidence type="ECO:0000256" key="7">
    <source>
        <dbReference type="ARBA" id="ARBA00022989"/>
    </source>
</evidence>
<dbReference type="EMBL" id="JACHLL010000005">
    <property type="protein sequence ID" value="MBB6342604.1"/>
    <property type="molecule type" value="Genomic_DNA"/>
</dbReference>
<feature type="transmembrane region" description="Helical" evidence="9">
    <location>
        <begin position="28"/>
        <end position="48"/>
    </location>
</feature>
<evidence type="ECO:0000256" key="10">
    <source>
        <dbReference type="SAM" id="Coils"/>
    </source>
</evidence>
<keyword evidence="8 9" id="KW-0472">Membrane</keyword>
<feature type="domain" description="AprE-like beta-barrel" evidence="12">
    <location>
        <begin position="332"/>
        <end position="422"/>
    </location>
</feature>
<evidence type="ECO:0000313" key="13">
    <source>
        <dbReference type="EMBL" id="MBB6342604.1"/>
    </source>
</evidence>
<dbReference type="PANTHER" id="PTHR30386">
    <property type="entry name" value="MEMBRANE FUSION SUBUNIT OF EMRAB-TOLC MULTIDRUG EFFLUX PUMP"/>
    <property type="match status" value="1"/>
</dbReference>
<dbReference type="GO" id="GO:0008233">
    <property type="term" value="F:peptidase activity"/>
    <property type="evidence" value="ECO:0007669"/>
    <property type="project" value="UniProtKB-KW"/>
</dbReference>
<keyword evidence="5 9" id="KW-0997">Cell inner membrane</keyword>
<dbReference type="AlphaFoldDB" id="A0A7X0EUW4"/>
<dbReference type="PRINTS" id="PR01490">
    <property type="entry name" value="RTXTOXIND"/>
</dbReference>
<accession>A0A7X0EUW4</accession>
<proteinExistence type="inferred from homology"/>
<evidence type="ECO:0000259" key="12">
    <source>
        <dbReference type="Pfam" id="PF26002"/>
    </source>
</evidence>
<keyword evidence="14" id="KW-1185">Reference proteome</keyword>
<dbReference type="Proteomes" id="UP000557193">
    <property type="component" value="Unassembled WGS sequence"/>
</dbReference>
<evidence type="ECO:0000259" key="11">
    <source>
        <dbReference type="Pfam" id="PF25994"/>
    </source>
</evidence>
<feature type="domain" description="AprE-like long alpha-helical hairpin" evidence="11">
    <location>
        <begin position="99"/>
        <end position="287"/>
    </location>
</feature>
<dbReference type="PROSITE" id="PS00543">
    <property type="entry name" value="HLYD_FAMILY"/>
    <property type="match status" value="1"/>
</dbReference>
<comment type="caution">
    <text evidence="13">The sequence shown here is derived from an EMBL/GenBank/DDBJ whole genome shotgun (WGS) entry which is preliminary data.</text>
</comment>
<dbReference type="GO" id="GO:0006508">
    <property type="term" value="P:proteolysis"/>
    <property type="evidence" value="ECO:0007669"/>
    <property type="project" value="UniProtKB-KW"/>
</dbReference>
<dbReference type="InterPro" id="IPR010129">
    <property type="entry name" value="T1SS_HlyD"/>
</dbReference>
<keyword evidence="6 9" id="KW-0812">Transmembrane</keyword>
<evidence type="ECO:0000256" key="6">
    <source>
        <dbReference type="ARBA" id="ARBA00022692"/>
    </source>
</evidence>
<dbReference type="PANTHER" id="PTHR30386:SF17">
    <property type="entry name" value="ALKALINE PROTEASE SECRETION PROTEIN APRE"/>
    <property type="match status" value="1"/>
</dbReference>
<dbReference type="RefSeq" id="WP_260407197.1">
    <property type="nucleotide sequence ID" value="NZ_JACHLL010000005.1"/>
</dbReference>
<dbReference type="InterPro" id="IPR006144">
    <property type="entry name" value="Secretion_HlyD_CS"/>
</dbReference>
<name>A0A7X0EUW4_9PSED</name>
<feature type="coiled-coil region" evidence="10">
    <location>
        <begin position="262"/>
        <end position="296"/>
    </location>
</feature>
<evidence type="ECO:0000256" key="8">
    <source>
        <dbReference type="ARBA" id="ARBA00023136"/>
    </source>
</evidence>
<evidence type="ECO:0000256" key="4">
    <source>
        <dbReference type="ARBA" id="ARBA00022475"/>
    </source>
</evidence>
<keyword evidence="13" id="KW-0378">Hydrolase</keyword>
<dbReference type="NCBIfam" id="TIGR01843">
    <property type="entry name" value="type_I_hlyD"/>
    <property type="match status" value="1"/>
</dbReference>
<protein>
    <recommendedName>
        <fullName evidence="9">Membrane fusion protein (MFP) family protein</fullName>
    </recommendedName>
</protein>
<dbReference type="GO" id="GO:0009306">
    <property type="term" value="P:protein secretion"/>
    <property type="evidence" value="ECO:0007669"/>
    <property type="project" value="InterPro"/>
</dbReference>